<name>A0A1X0RJ20_RHIZD</name>
<gene>
    <name evidence="1" type="ORF">BCV72DRAFT_266677</name>
</gene>
<dbReference type="OrthoDB" id="515064at2759"/>
<protein>
    <submittedName>
        <fullName evidence="1">SNF5-domain-containing protein</fullName>
    </submittedName>
</protein>
<dbReference type="EMBL" id="KV921854">
    <property type="protein sequence ID" value="ORE11931.1"/>
    <property type="molecule type" value="Genomic_DNA"/>
</dbReference>
<sequence>MELNDRFEWDITCKENSPEAFAKVLVSELGLSGEFKSAIAHSIREQIYTYVKSLHLSRYHDWNKSIMDRGFKKSFLPIVKKAMRNSNKIKRFTPSVAQVLDSELVYMEKETVRESR</sequence>
<dbReference type="Pfam" id="PF04855">
    <property type="entry name" value="SNF5"/>
    <property type="match status" value="1"/>
</dbReference>
<dbReference type="GO" id="GO:0000228">
    <property type="term" value="C:nuclear chromosome"/>
    <property type="evidence" value="ECO:0007669"/>
    <property type="project" value="InterPro"/>
</dbReference>
<evidence type="ECO:0000313" key="1">
    <source>
        <dbReference type="EMBL" id="ORE11931.1"/>
    </source>
</evidence>
<accession>A0A1X0RJ20</accession>
<dbReference type="GO" id="GO:0006338">
    <property type="term" value="P:chromatin remodeling"/>
    <property type="evidence" value="ECO:0007669"/>
    <property type="project" value="InterPro"/>
</dbReference>
<dbReference type="InterPro" id="IPR006939">
    <property type="entry name" value="SNF5"/>
</dbReference>
<dbReference type="VEuPathDB" id="FungiDB:BCV72DRAFT_266677"/>
<proteinExistence type="predicted"/>
<dbReference type="AlphaFoldDB" id="A0A1X0RJ20"/>
<dbReference type="Proteomes" id="UP000242414">
    <property type="component" value="Unassembled WGS sequence"/>
</dbReference>
<organism evidence="1">
    <name type="scientific">Rhizopus microsporus var. microsporus</name>
    <dbReference type="NCBI Taxonomy" id="86635"/>
    <lineage>
        <taxon>Eukaryota</taxon>
        <taxon>Fungi</taxon>
        <taxon>Fungi incertae sedis</taxon>
        <taxon>Mucoromycota</taxon>
        <taxon>Mucoromycotina</taxon>
        <taxon>Mucoromycetes</taxon>
        <taxon>Mucorales</taxon>
        <taxon>Mucorineae</taxon>
        <taxon>Rhizopodaceae</taxon>
        <taxon>Rhizopus</taxon>
    </lineage>
</organism>
<reference evidence="1" key="1">
    <citation type="journal article" date="2016" name="Proc. Natl. Acad. Sci. U.S.A.">
        <title>Lipid metabolic changes in an early divergent fungus govern the establishment of a mutualistic symbiosis with endobacteria.</title>
        <authorList>
            <person name="Lastovetsky O.A."/>
            <person name="Gaspar M.L."/>
            <person name="Mondo S.J."/>
            <person name="LaButti K.M."/>
            <person name="Sandor L."/>
            <person name="Grigoriev I.V."/>
            <person name="Henry S.A."/>
            <person name="Pawlowska T.E."/>
        </authorList>
    </citation>
    <scope>NUCLEOTIDE SEQUENCE [LARGE SCALE GENOMIC DNA]</scope>
    <source>
        <strain evidence="1">ATCC 52814</strain>
    </source>
</reference>